<feature type="compositionally biased region" description="Acidic residues" evidence="5">
    <location>
        <begin position="214"/>
        <end position="226"/>
    </location>
</feature>
<evidence type="ECO:0000313" key="6">
    <source>
        <dbReference type="EMBL" id="GMM54693.1"/>
    </source>
</evidence>
<keyword evidence="4" id="KW-0010">Activator</keyword>
<evidence type="ECO:0000256" key="1">
    <source>
        <dbReference type="ARBA" id="ARBA00004123"/>
    </source>
</evidence>
<evidence type="ECO:0000313" key="7">
    <source>
        <dbReference type="Proteomes" id="UP001377567"/>
    </source>
</evidence>
<dbReference type="Pfam" id="PF10280">
    <property type="entry name" value="Med11"/>
    <property type="match status" value="1"/>
</dbReference>
<comment type="subcellular location">
    <subcellularLocation>
        <location evidence="1 4">Nucleus</location>
    </subcellularLocation>
</comment>
<keyword evidence="3 4" id="KW-0539">Nucleus</keyword>
<feature type="region of interest" description="Disordered" evidence="5">
    <location>
        <begin position="118"/>
        <end position="226"/>
    </location>
</feature>
<evidence type="ECO:0000256" key="2">
    <source>
        <dbReference type="ARBA" id="ARBA00008186"/>
    </source>
</evidence>
<feature type="compositionally biased region" description="Basic and acidic residues" evidence="5">
    <location>
        <begin position="173"/>
        <end position="207"/>
    </location>
</feature>
<dbReference type="GO" id="GO:0006357">
    <property type="term" value="P:regulation of transcription by RNA polymerase II"/>
    <property type="evidence" value="ECO:0007669"/>
    <property type="project" value="InterPro"/>
</dbReference>
<dbReference type="AlphaFoldDB" id="A0AAV5RTE6"/>
<name>A0AAV5RTE6_MAUHU</name>
<comment type="subunit">
    <text evidence="4">Component of the Mediator complex.</text>
</comment>
<evidence type="ECO:0000256" key="4">
    <source>
        <dbReference type="RuleBase" id="RU364147"/>
    </source>
</evidence>
<dbReference type="GO" id="GO:0003712">
    <property type="term" value="F:transcription coregulator activity"/>
    <property type="evidence" value="ECO:0007669"/>
    <property type="project" value="InterPro"/>
</dbReference>
<keyword evidence="4" id="KW-0805">Transcription regulation</keyword>
<dbReference type="Gene3D" id="1.10.287.3490">
    <property type="match status" value="1"/>
</dbReference>
<evidence type="ECO:0000256" key="5">
    <source>
        <dbReference type="SAM" id="MobiDB-lite"/>
    </source>
</evidence>
<dbReference type="GO" id="GO:0016592">
    <property type="term" value="C:mediator complex"/>
    <property type="evidence" value="ECO:0007669"/>
    <property type="project" value="InterPro"/>
</dbReference>
<proteinExistence type="inferred from homology"/>
<organism evidence="6 7">
    <name type="scientific">Maudiozyma humilis</name>
    <name type="common">Sour dough yeast</name>
    <name type="synonym">Kazachstania humilis</name>
    <dbReference type="NCBI Taxonomy" id="51915"/>
    <lineage>
        <taxon>Eukaryota</taxon>
        <taxon>Fungi</taxon>
        <taxon>Dikarya</taxon>
        <taxon>Ascomycota</taxon>
        <taxon>Saccharomycotina</taxon>
        <taxon>Saccharomycetes</taxon>
        <taxon>Saccharomycetales</taxon>
        <taxon>Saccharomycetaceae</taxon>
        <taxon>Maudiozyma</taxon>
    </lineage>
</organism>
<gene>
    <name evidence="4" type="primary">MED11</name>
    <name evidence="6" type="ORF">DAKH74_013090</name>
</gene>
<comment type="caution">
    <text evidence="6">The sequence shown here is derived from an EMBL/GenBank/DDBJ whole genome shotgun (WGS) entry which is preliminary data.</text>
</comment>
<keyword evidence="4" id="KW-0804">Transcription</keyword>
<reference evidence="6 7" key="1">
    <citation type="journal article" date="2023" name="Elife">
        <title>Identification of key yeast species and microbe-microbe interactions impacting larval growth of Drosophila in the wild.</title>
        <authorList>
            <person name="Mure A."/>
            <person name="Sugiura Y."/>
            <person name="Maeda R."/>
            <person name="Honda K."/>
            <person name="Sakurai N."/>
            <person name="Takahashi Y."/>
            <person name="Watada M."/>
            <person name="Katoh T."/>
            <person name="Gotoh A."/>
            <person name="Gotoh Y."/>
            <person name="Taniguchi I."/>
            <person name="Nakamura K."/>
            <person name="Hayashi T."/>
            <person name="Katayama T."/>
            <person name="Uemura T."/>
            <person name="Hattori Y."/>
        </authorList>
    </citation>
    <scope>NUCLEOTIDE SEQUENCE [LARGE SCALE GENOMIC DNA]</scope>
    <source>
        <strain evidence="6 7">KH-74</strain>
    </source>
</reference>
<feature type="compositionally biased region" description="Basic and acidic residues" evidence="5">
    <location>
        <begin position="129"/>
        <end position="165"/>
    </location>
</feature>
<comment type="function">
    <text evidence="4">Component of the Mediator complex, a coactivator involved in the regulated transcription of nearly all RNA polymerase II-dependent genes. Mediator functions as a bridge to convey information from gene-specific regulatory proteins to the basal RNA polymerase II transcription machinery. Mediator is recruited to promoters by direct interactions with regulatory proteins and serves as a scaffold for the assembly of a functional pre-initiation complex with RNA polymerase II and the general transcription factors.</text>
</comment>
<evidence type="ECO:0000256" key="3">
    <source>
        <dbReference type="ARBA" id="ARBA00023242"/>
    </source>
</evidence>
<dbReference type="EMBL" id="BTGD01000003">
    <property type="protein sequence ID" value="GMM54693.1"/>
    <property type="molecule type" value="Genomic_DNA"/>
</dbReference>
<comment type="similarity">
    <text evidence="2 4">Belongs to the Mediator complex subunit 11 family.</text>
</comment>
<keyword evidence="7" id="KW-1185">Reference proteome</keyword>
<dbReference type="Proteomes" id="UP001377567">
    <property type="component" value="Unassembled WGS sequence"/>
</dbReference>
<sequence length="226" mass="25271">MQPEYVKERLASLDEIDLKLCSMLQQASHVVHSFSEVKAGGGAGQGRPQFSRYVTGFYTDLEEATVRLRREIQLLDENVGTRLLPISVNKKALGQDDEKLAEQVALLRATLGGHTYRRQITPDVNGEEADVKAEDNEERDVKAESSEEKTEQPKEGEFNSEKPNEGELNSEQPKNEESNSEQPNKEESTPEQPKEGESNPEQPKEEDAIAIASEESDEDVLMEDVN</sequence>
<dbReference type="InterPro" id="IPR019404">
    <property type="entry name" value="Mediator_Med11"/>
</dbReference>
<accession>A0AAV5RTE6</accession>
<protein>
    <recommendedName>
        <fullName evidence="4">Mediator of RNA polymerase II transcription subunit 11</fullName>
    </recommendedName>
    <alternativeName>
        <fullName evidence="4">Mediator complex subunit 11</fullName>
    </alternativeName>
</protein>